<evidence type="ECO:0000313" key="2">
    <source>
        <dbReference type="Proteomes" id="UP000287651"/>
    </source>
</evidence>
<dbReference type="SUPFAM" id="SSF49870">
    <property type="entry name" value="Osmotin, thaumatin-like protein"/>
    <property type="match status" value="1"/>
</dbReference>
<dbReference type="SMART" id="SM00205">
    <property type="entry name" value="THN"/>
    <property type="match status" value="1"/>
</dbReference>
<protein>
    <recommendedName>
        <fullName evidence="3">Thaumatin-like protein</fullName>
    </recommendedName>
</protein>
<dbReference type="Proteomes" id="UP000287651">
    <property type="component" value="Unassembled WGS sequence"/>
</dbReference>
<sequence>LRSRTDTAERTVTDLACSSSSVAGQIQLILVNNCNYSVWPSTLGNAGHLTPKDGGFHCMGKWGAPPASVVEMTFGTAPLLRNEPADVTACCPAEFEVRRGRRVVGCKSACLSLKADEYCCTGRYGSPTSCQPTRLSHLFKSHMPSCLQLRLRRPVELEEVPRVALPHHLLPT</sequence>
<organism evidence="1 2">
    <name type="scientific">Ensete ventricosum</name>
    <name type="common">Abyssinian banana</name>
    <name type="synonym">Musa ensete</name>
    <dbReference type="NCBI Taxonomy" id="4639"/>
    <lineage>
        <taxon>Eukaryota</taxon>
        <taxon>Viridiplantae</taxon>
        <taxon>Streptophyta</taxon>
        <taxon>Embryophyta</taxon>
        <taxon>Tracheophyta</taxon>
        <taxon>Spermatophyta</taxon>
        <taxon>Magnoliopsida</taxon>
        <taxon>Liliopsida</taxon>
        <taxon>Zingiberales</taxon>
        <taxon>Musaceae</taxon>
        <taxon>Ensete</taxon>
    </lineage>
</organism>
<gene>
    <name evidence="1" type="ORF">B296_00040652</name>
</gene>
<dbReference type="Pfam" id="PF00314">
    <property type="entry name" value="Thaumatin"/>
    <property type="match status" value="1"/>
</dbReference>
<reference evidence="1 2" key="1">
    <citation type="journal article" date="2014" name="Agronomy (Basel)">
        <title>A Draft Genome Sequence for Ensete ventricosum, the Drought-Tolerant Tree Against Hunger.</title>
        <authorList>
            <person name="Harrison J."/>
            <person name="Moore K.A."/>
            <person name="Paszkiewicz K."/>
            <person name="Jones T."/>
            <person name="Grant M."/>
            <person name="Ambacheew D."/>
            <person name="Muzemil S."/>
            <person name="Studholme D.J."/>
        </authorList>
    </citation>
    <scope>NUCLEOTIDE SEQUENCE [LARGE SCALE GENOMIC DNA]</scope>
</reference>
<dbReference type="InterPro" id="IPR001938">
    <property type="entry name" value="Thaumatin"/>
</dbReference>
<dbReference type="InterPro" id="IPR037176">
    <property type="entry name" value="Osmotin/thaumatin-like_sf"/>
</dbReference>
<comment type="caution">
    <text evidence="1">The sequence shown here is derived from an EMBL/GenBank/DDBJ whole genome shotgun (WGS) entry which is preliminary data.</text>
</comment>
<evidence type="ECO:0000313" key="1">
    <source>
        <dbReference type="EMBL" id="RRT34579.1"/>
    </source>
</evidence>
<dbReference type="PROSITE" id="PS51367">
    <property type="entry name" value="THAUMATIN_2"/>
    <property type="match status" value="1"/>
</dbReference>
<dbReference type="Gene3D" id="2.60.110.10">
    <property type="entry name" value="Thaumatin"/>
    <property type="match status" value="1"/>
</dbReference>
<evidence type="ECO:0008006" key="3">
    <source>
        <dbReference type="Google" id="ProtNLM"/>
    </source>
</evidence>
<dbReference type="EMBL" id="AMZH03026525">
    <property type="protein sequence ID" value="RRT34579.1"/>
    <property type="molecule type" value="Genomic_DNA"/>
</dbReference>
<dbReference type="AlphaFoldDB" id="A0A426X527"/>
<dbReference type="PANTHER" id="PTHR31048">
    <property type="entry name" value="OS03G0233200 PROTEIN"/>
    <property type="match status" value="1"/>
</dbReference>
<feature type="non-terminal residue" evidence="1">
    <location>
        <position position="1"/>
    </location>
</feature>
<proteinExistence type="predicted"/>
<name>A0A426X527_ENSVE</name>
<accession>A0A426X527</accession>